<comment type="caution">
    <text evidence="2">The sequence shown here is derived from an EMBL/GenBank/DDBJ whole genome shotgun (WGS) entry which is preliminary data.</text>
</comment>
<accession>A0A4Q0XNR0</accession>
<dbReference type="OrthoDB" id="9815328at2"/>
<keyword evidence="1" id="KW-0732">Signal</keyword>
<organism evidence="2 3">
    <name type="scientific">Candidatus Marinarcus aquaticus</name>
    <dbReference type="NCBI Taxonomy" id="2044504"/>
    <lineage>
        <taxon>Bacteria</taxon>
        <taxon>Pseudomonadati</taxon>
        <taxon>Campylobacterota</taxon>
        <taxon>Epsilonproteobacteria</taxon>
        <taxon>Campylobacterales</taxon>
        <taxon>Arcobacteraceae</taxon>
        <taxon>Candidatus Marinarcus</taxon>
    </lineage>
</organism>
<feature type="signal peptide" evidence="1">
    <location>
        <begin position="1"/>
        <end position="22"/>
    </location>
</feature>
<feature type="chain" id="PRO_5020762635" description="Lipoprotein" evidence="1">
    <location>
        <begin position="23"/>
        <end position="274"/>
    </location>
</feature>
<proteinExistence type="predicted"/>
<sequence length="274" mass="31475">MSWIKYALLSSVLLFIIGCASASVYNVKTKTFEDVSTLSMKNAILNAGEELGWMMKEESSNRIIGLMAIKDYQAKIAVEYTTDSYSIQLLEAKNMKYDAQKQMIKRGYNTWILQLESKIDGLVKPLKMSATLQKKELQAHKDKENLASLKSSELKKPGSKGLVLVGQFHGNLHEIYDVMNTPIPQAHTLKELEQAILTAGRQHNWMMKKQEDGFILAKKIVRHHVAIVRITYSQKEYSITYITSEKLHYQTYHVHQNYNIWVKELETGINFNLQ</sequence>
<evidence type="ECO:0000313" key="2">
    <source>
        <dbReference type="EMBL" id="RXJ56210.1"/>
    </source>
</evidence>
<protein>
    <recommendedName>
        <fullName evidence="4">Lipoprotein</fullName>
    </recommendedName>
</protein>
<keyword evidence="3" id="KW-1185">Reference proteome</keyword>
<evidence type="ECO:0000256" key="1">
    <source>
        <dbReference type="SAM" id="SignalP"/>
    </source>
</evidence>
<dbReference type="PROSITE" id="PS51257">
    <property type="entry name" value="PROKAR_LIPOPROTEIN"/>
    <property type="match status" value="1"/>
</dbReference>
<evidence type="ECO:0008006" key="4">
    <source>
        <dbReference type="Google" id="ProtNLM"/>
    </source>
</evidence>
<dbReference type="AlphaFoldDB" id="A0A4Q0XNR0"/>
<evidence type="ECO:0000313" key="3">
    <source>
        <dbReference type="Proteomes" id="UP000290657"/>
    </source>
</evidence>
<dbReference type="EMBL" id="PDKN01000006">
    <property type="protein sequence ID" value="RXJ56210.1"/>
    <property type="molecule type" value="Genomic_DNA"/>
</dbReference>
<reference evidence="2 3" key="1">
    <citation type="submission" date="2017-10" db="EMBL/GenBank/DDBJ databases">
        <title>Genomics of the genus Arcobacter.</title>
        <authorList>
            <person name="Perez-Cataluna A."/>
            <person name="Figueras M.J."/>
        </authorList>
    </citation>
    <scope>NUCLEOTIDE SEQUENCE [LARGE SCALE GENOMIC DNA]</scope>
    <source>
        <strain evidence="2 3">CECT 8987</strain>
    </source>
</reference>
<name>A0A4Q0XNR0_9BACT</name>
<gene>
    <name evidence="2" type="ORF">CRV04_09190</name>
</gene>
<dbReference type="Proteomes" id="UP000290657">
    <property type="component" value="Unassembled WGS sequence"/>
</dbReference>
<dbReference type="RefSeq" id="WP_128996551.1">
    <property type="nucleotide sequence ID" value="NZ_PDKN01000006.1"/>
</dbReference>